<proteinExistence type="inferred from homology"/>
<evidence type="ECO:0000313" key="2">
    <source>
        <dbReference type="EMBL" id="CAB4899574.1"/>
    </source>
</evidence>
<comment type="similarity">
    <text evidence="1">Belongs to the ComF/GntX family.</text>
</comment>
<dbReference type="InterPro" id="IPR051910">
    <property type="entry name" value="ComF/GntX_DNA_util-trans"/>
</dbReference>
<dbReference type="AlphaFoldDB" id="A0A6J7FZG1"/>
<dbReference type="InterPro" id="IPR029057">
    <property type="entry name" value="PRTase-like"/>
</dbReference>
<dbReference type="PANTHER" id="PTHR47505:SF1">
    <property type="entry name" value="DNA UTILIZATION PROTEIN YHGH"/>
    <property type="match status" value="1"/>
</dbReference>
<protein>
    <submittedName>
        <fullName evidence="2">Unannotated protein</fullName>
    </submittedName>
</protein>
<dbReference type="SUPFAM" id="SSF53271">
    <property type="entry name" value="PRTase-like"/>
    <property type="match status" value="1"/>
</dbReference>
<evidence type="ECO:0000256" key="1">
    <source>
        <dbReference type="ARBA" id="ARBA00008007"/>
    </source>
</evidence>
<accession>A0A6J7FZG1</accession>
<dbReference type="EMBL" id="CAFBMP010000006">
    <property type="protein sequence ID" value="CAB4899574.1"/>
    <property type="molecule type" value="Genomic_DNA"/>
</dbReference>
<dbReference type="Gene3D" id="3.40.50.2020">
    <property type="match status" value="1"/>
</dbReference>
<dbReference type="InterPro" id="IPR000836">
    <property type="entry name" value="PRTase_dom"/>
</dbReference>
<gene>
    <name evidence="2" type="ORF">UFOPK3608_00254</name>
</gene>
<reference evidence="2" key="1">
    <citation type="submission" date="2020-05" db="EMBL/GenBank/DDBJ databases">
        <authorList>
            <person name="Chiriac C."/>
            <person name="Salcher M."/>
            <person name="Ghai R."/>
            <person name="Kavagutti S V."/>
        </authorList>
    </citation>
    <scope>NUCLEOTIDE SEQUENCE</scope>
</reference>
<dbReference type="PANTHER" id="PTHR47505">
    <property type="entry name" value="DNA UTILIZATION PROTEIN YHGH"/>
    <property type="match status" value="1"/>
</dbReference>
<name>A0A6J7FZG1_9ZZZZ</name>
<dbReference type="CDD" id="cd06223">
    <property type="entry name" value="PRTases_typeI"/>
    <property type="match status" value="1"/>
</dbReference>
<sequence length="223" mass="24782">MVKSLLSLKELIYPAVCISCERYGKAICSICEAGWLVKCKKTKVLGIDHYFVTDYNNFSSKIILAAKEDGNKLAIKLLSISIANSIKFAVQDRKLNKEIDLVTIPSQKSAIKSRGRDHISVLAIEVVRQLLLMEINANYLPLLEVAKRSMDQSNLNSKERKENMKYAFKVSNSLNSQTGIFLIDDLITTGASIQEGVRALNDAKITINAIITACAVGRNFLIR</sequence>
<organism evidence="2">
    <name type="scientific">freshwater metagenome</name>
    <dbReference type="NCBI Taxonomy" id="449393"/>
    <lineage>
        <taxon>unclassified sequences</taxon>
        <taxon>metagenomes</taxon>
        <taxon>ecological metagenomes</taxon>
    </lineage>
</organism>